<gene>
    <name evidence="1" type="ORF">B0H16DRAFT_1464267</name>
</gene>
<organism evidence="1 2">
    <name type="scientific">Mycena metata</name>
    <dbReference type="NCBI Taxonomy" id="1033252"/>
    <lineage>
        <taxon>Eukaryota</taxon>
        <taxon>Fungi</taxon>
        <taxon>Dikarya</taxon>
        <taxon>Basidiomycota</taxon>
        <taxon>Agaricomycotina</taxon>
        <taxon>Agaricomycetes</taxon>
        <taxon>Agaricomycetidae</taxon>
        <taxon>Agaricales</taxon>
        <taxon>Marasmiineae</taxon>
        <taxon>Mycenaceae</taxon>
        <taxon>Mycena</taxon>
    </lineage>
</organism>
<protein>
    <submittedName>
        <fullName evidence="1">Uncharacterized protein</fullName>
    </submittedName>
</protein>
<accession>A0AAD7N124</accession>
<name>A0AAD7N124_9AGAR</name>
<dbReference type="AlphaFoldDB" id="A0AAD7N124"/>
<evidence type="ECO:0000313" key="2">
    <source>
        <dbReference type="Proteomes" id="UP001215598"/>
    </source>
</evidence>
<dbReference type="EMBL" id="JARKIB010000097">
    <property type="protein sequence ID" value="KAJ7741827.1"/>
    <property type="molecule type" value="Genomic_DNA"/>
</dbReference>
<proteinExistence type="predicted"/>
<keyword evidence="2" id="KW-1185">Reference proteome</keyword>
<sequence>MDEILQSTRRGVLLASGLISACKVLHGLLQAISVSLSGPLKSQLYVNSQSPNAAGTDINSAAELTYESSPSALALVVLNGPSSDQIPEESGPDLLNCAKIPVTRTPRLARKEYSPGVGLDSSHALLPSPEPVAANSDSNTGTTRWVRRIVSSGWHAPTVHELEGLRSFGSKHRSAAASGTRATASTNRFSAFDSTHAVSSSNFLVPSPPKPGLPSVVVRTVDGSRNCSPMPANGVAGAVSRSLVFGPTTIRGRYSCTPHEPRNSSREAERHNMYFQNSVNLLGVVCTWIHSVTSGSKSASPSSCHLSRVQEPQEVSRCFTFWVLFVESFGSGNSGASPVGIKYENPVLASVIQEQGGGDLIRRQGNIPLSGIGVVIHVSGGLETLITDRLTISALMPNVDDNEDLHQRYKKSAALLSLVLDAPWAAIIKTRMAETFERLNPPQSATESLNIAIRRIFNKRRSAEKLGLSSEE</sequence>
<reference evidence="1" key="1">
    <citation type="submission" date="2023-03" db="EMBL/GenBank/DDBJ databases">
        <title>Massive genome expansion in bonnet fungi (Mycena s.s.) driven by repeated elements and novel gene families across ecological guilds.</title>
        <authorList>
            <consortium name="Lawrence Berkeley National Laboratory"/>
            <person name="Harder C.B."/>
            <person name="Miyauchi S."/>
            <person name="Viragh M."/>
            <person name="Kuo A."/>
            <person name="Thoen E."/>
            <person name="Andreopoulos B."/>
            <person name="Lu D."/>
            <person name="Skrede I."/>
            <person name="Drula E."/>
            <person name="Henrissat B."/>
            <person name="Morin E."/>
            <person name="Kohler A."/>
            <person name="Barry K."/>
            <person name="LaButti K."/>
            <person name="Morin E."/>
            <person name="Salamov A."/>
            <person name="Lipzen A."/>
            <person name="Mereny Z."/>
            <person name="Hegedus B."/>
            <person name="Baldrian P."/>
            <person name="Stursova M."/>
            <person name="Weitz H."/>
            <person name="Taylor A."/>
            <person name="Grigoriev I.V."/>
            <person name="Nagy L.G."/>
            <person name="Martin F."/>
            <person name="Kauserud H."/>
        </authorList>
    </citation>
    <scope>NUCLEOTIDE SEQUENCE</scope>
    <source>
        <strain evidence="1">CBHHK182m</strain>
    </source>
</reference>
<evidence type="ECO:0000313" key="1">
    <source>
        <dbReference type="EMBL" id="KAJ7741827.1"/>
    </source>
</evidence>
<dbReference type="Proteomes" id="UP001215598">
    <property type="component" value="Unassembled WGS sequence"/>
</dbReference>
<comment type="caution">
    <text evidence="1">The sequence shown here is derived from an EMBL/GenBank/DDBJ whole genome shotgun (WGS) entry which is preliminary data.</text>
</comment>